<reference evidence="2" key="1">
    <citation type="submission" date="2022-11" db="UniProtKB">
        <authorList>
            <consortium name="WormBaseParasite"/>
        </authorList>
    </citation>
    <scope>IDENTIFICATION</scope>
</reference>
<name>A0AC34QY55_9BILA</name>
<proteinExistence type="predicted"/>
<evidence type="ECO:0000313" key="2">
    <source>
        <dbReference type="WBParaSite" id="JU765_v2.g20250.t1"/>
    </source>
</evidence>
<sequence length="175" mass="20174">MLTVIPRTLVFIRKFSLSTKCFEKKIVYTDGACYNNNKNKSRLAGYGIYWDENSDLNLSGPLPNPPATNNRAELFAVNVAIKQAIKEGIHDLKIRTDSEFVVKTFKYWIYKWKKNDWKRSNQQEVKNKELIEEIDVARNSGINVAFEHIPRASHVGNSRANVMAREGAKKYQFSD</sequence>
<dbReference type="WBParaSite" id="JU765_v2.g20250.t1">
    <property type="protein sequence ID" value="JU765_v2.g20250.t1"/>
    <property type="gene ID" value="JU765_v2.g20250"/>
</dbReference>
<dbReference type="Proteomes" id="UP000887576">
    <property type="component" value="Unplaced"/>
</dbReference>
<organism evidence="1 2">
    <name type="scientific">Panagrolaimus sp. JU765</name>
    <dbReference type="NCBI Taxonomy" id="591449"/>
    <lineage>
        <taxon>Eukaryota</taxon>
        <taxon>Metazoa</taxon>
        <taxon>Ecdysozoa</taxon>
        <taxon>Nematoda</taxon>
        <taxon>Chromadorea</taxon>
        <taxon>Rhabditida</taxon>
        <taxon>Tylenchina</taxon>
        <taxon>Panagrolaimomorpha</taxon>
        <taxon>Panagrolaimoidea</taxon>
        <taxon>Panagrolaimidae</taxon>
        <taxon>Panagrolaimus</taxon>
    </lineage>
</organism>
<protein>
    <submittedName>
        <fullName evidence="2">RNase H type-1 domain-containing protein</fullName>
    </submittedName>
</protein>
<evidence type="ECO:0000313" key="1">
    <source>
        <dbReference type="Proteomes" id="UP000887576"/>
    </source>
</evidence>
<accession>A0AC34QY55</accession>